<dbReference type="PRINTS" id="PR00980">
    <property type="entry name" value="TRNASYNTHALA"/>
</dbReference>
<dbReference type="SMART" id="SM00863">
    <property type="entry name" value="tRNA_SAD"/>
    <property type="match status" value="1"/>
</dbReference>
<evidence type="ECO:0000256" key="10">
    <source>
        <dbReference type="ARBA" id="ARBA00022884"/>
    </source>
</evidence>
<dbReference type="FunFam" id="3.10.310.40:FF:000001">
    <property type="entry name" value="Alanine--tRNA ligase"/>
    <property type="match status" value="1"/>
</dbReference>
<dbReference type="FunFam" id="3.30.54.20:FF:000001">
    <property type="entry name" value="Alanine--tRNA ligase"/>
    <property type="match status" value="1"/>
</dbReference>
<keyword evidence="11 15" id="KW-0648">Protein biosynthesis</keyword>
<evidence type="ECO:0000256" key="6">
    <source>
        <dbReference type="ARBA" id="ARBA00022723"/>
    </source>
</evidence>
<keyword evidence="10 15" id="KW-0694">RNA-binding</keyword>
<dbReference type="Pfam" id="PF01411">
    <property type="entry name" value="tRNA-synt_2c"/>
    <property type="match status" value="1"/>
</dbReference>
<comment type="catalytic activity">
    <reaction evidence="14 15">
        <text>tRNA(Ala) + L-alanine + ATP = L-alanyl-tRNA(Ala) + AMP + diphosphate</text>
        <dbReference type="Rhea" id="RHEA:12540"/>
        <dbReference type="Rhea" id="RHEA-COMP:9657"/>
        <dbReference type="Rhea" id="RHEA-COMP:9923"/>
        <dbReference type="ChEBI" id="CHEBI:30616"/>
        <dbReference type="ChEBI" id="CHEBI:33019"/>
        <dbReference type="ChEBI" id="CHEBI:57972"/>
        <dbReference type="ChEBI" id="CHEBI:78442"/>
        <dbReference type="ChEBI" id="CHEBI:78497"/>
        <dbReference type="ChEBI" id="CHEBI:456215"/>
        <dbReference type="EC" id="6.1.1.7"/>
    </reaction>
</comment>
<dbReference type="InterPro" id="IPR023033">
    <property type="entry name" value="Ala_tRNA_ligase_euk/bac"/>
</dbReference>
<dbReference type="Gene3D" id="3.30.930.10">
    <property type="entry name" value="Bira Bifunctional Protein, Domain 2"/>
    <property type="match status" value="1"/>
</dbReference>
<dbReference type="FunFam" id="3.30.980.10:FF:000004">
    <property type="entry name" value="Alanine--tRNA ligase, cytoplasmic"/>
    <property type="match status" value="1"/>
</dbReference>
<dbReference type="Gene3D" id="3.30.980.10">
    <property type="entry name" value="Threonyl-trna Synthetase, Chain A, domain 2"/>
    <property type="match status" value="1"/>
</dbReference>
<dbReference type="RefSeq" id="WP_123179330.1">
    <property type="nucleotide sequence ID" value="NZ_CP033614.1"/>
</dbReference>
<dbReference type="PANTHER" id="PTHR11777">
    <property type="entry name" value="ALANYL-TRNA SYNTHETASE"/>
    <property type="match status" value="1"/>
</dbReference>
<dbReference type="GO" id="GO:0004813">
    <property type="term" value="F:alanine-tRNA ligase activity"/>
    <property type="evidence" value="ECO:0007669"/>
    <property type="project" value="UniProtKB-UniRule"/>
</dbReference>
<dbReference type="InterPro" id="IPR018163">
    <property type="entry name" value="Thr/Ala-tRNA-synth_IIc_edit"/>
</dbReference>
<keyword evidence="8 15" id="KW-0862">Zinc</keyword>
<dbReference type="Gene3D" id="3.10.310.40">
    <property type="match status" value="1"/>
</dbReference>
<dbReference type="GO" id="GO:0002161">
    <property type="term" value="F:aminoacyl-tRNA deacylase activity"/>
    <property type="evidence" value="ECO:0007669"/>
    <property type="project" value="TreeGrafter"/>
</dbReference>
<feature type="binding site" evidence="15">
    <location>
        <position position="566"/>
    </location>
    <ligand>
        <name>Zn(2+)</name>
        <dbReference type="ChEBI" id="CHEBI:29105"/>
    </ligand>
</feature>
<dbReference type="InterPro" id="IPR018165">
    <property type="entry name" value="Ala-tRNA-synth_IIc_core"/>
</dbReference>
<dbReference type="GO" id="GO:0005524">
    <property type="term" value="F:ATP binding"/>
    <property type="evidence" value="ECO:0007669"/>
    <property type="project" value="UniProtKB-UniRule"/>
</dbReference>
<evidence type="ECO:0000256" key="8">
    <source>
        <dbReference type="ARBA" id="ARBA00022833"/>
    </source>
</evidence>
<evidence type="ECO:0000256" key="5">
    <source>
        <dbReference type="ARBA" id="ARBA00022598"/>
    </source>
</evidence>
<feature type="domain" description="Alanyl-transfer RNA synthetases family profile" evidence="16">
    <location>
        <begin position="4"/>
        <end position="707"/>
    </location>
</feature>
<evidence type="ECO:0000256" key="2">
    <source>
        <dbReference type="ARBA" id="ARBA00008226"/>
    </source>
</evidence>
<evidence type="ECO:0000256" key="15">
    <source>
        <dbReference type="HAMAP-Rule" id="MF_00036"/>
    </source>
</evidence>
<sequence>MKRQSVAEIREIFLNYFKDKAHSVVPSSSLLPAGDPTLLFTTAGMVQFKPLFTGAVELPYTRATSCQKCLRTTDLEVVGRTERHCTFFEMLGNFSFGDYFKEEAISYALDCSVNHLGFDKDKIWVTVYTDDDEAEKIWLEKGIPKERITRLGKKDNFWGPAGDSGACGPCSELYLDRGIEKGGPDCATSGTCRPGCDCDRFLEFWNIVFNQFNQDTEGNLHPLKQTGIDTGSGLERVALLLQGADSVYDTDELRKIISFYEELSGITYTNENKTPFRVVTDHIRSVLFSIGDGIYPDRTGRGYVIRRLIRRATLFGRKLNFREPFLYKLVDKVVEIYKLRYPELGKNAKAIQKTILAEEELFLKTLELGLEKIESLVAKTKANGKTIFSGADAFLLYGTYGFPAEMTEEIVAEQGLDFDKQGFQEELEKDRQVSRESWKANKVSLMTGQSVEKTEFLGYSSVLEKGNITHLFFDNKPASSLKEGQTGAIVLNRTPFYPEGGGQVGDTGFLRQGKNVFKVLDTQKENDSIIHFGEVLSGEFSAGQELEAEVETTRRERLRYHHSGTHLLNGALRNLLGDHVLQKGSIVSPEYLRFDFSHPSALTADEIRKIESWVNESIRKDFQVETKELGIDDAKKTGAVATFGEKYGDRVRVVQMGDASVEFCGGTHVSHTGEIGFFFIKKESSPGAGNRRIEGVCGPAVIETFQNRFAELTESVQNLNLKIKSELGGEGSPILVNSNVPGPDEIREKLEKEGATAVTFFRDLSEKISSQIEESMSAFLKTKKNLESRDFENNASVIEKVFSSSVDTGAGKIVSAIFEDKDPNSLKGLSDNLKVREKNLLVILGSRNAENASVVITCSSDLVSKGIHCGNLVKVACEVLGGKGGGKPDMAQGGGKEKQNLESAISGAVNEAKQILTGERV</sequence>
<dbReference type="Gene3D" id="3.30.54.20">
    <property type="match status" value="1"/>
</dbReference>
<dbReference type="FunFam" id="2.40.30.130:FF:000001">
    <property type="entry name" value="Alanine--tRNA ligase"/>
    <property type="match status" value="1"/>
</dbReference>
<name>A0AAD0XPT2_9LEPT</name>
<comment type="domain">
    <text evidence="15">Consists of three domains; the N-terminal catalytic domain, the editing domain and the C-terminal C-Ala domain. The editing domain removes incorrectly charged amino acids, while the C-Ala domain, along with tRNA(Ala), serves as a bridge to cooperatively bring together the editing and aminoacylation centers thus stimulating deacylation of misacylated tRNAs.</text>
</comment>
<dbReference type="InterPro" id="IPR002318">
    <property type="entry name" value="Ala-tRNA-lgiase_IIc"/>
</dbReference>
<dbReference type="Proteomes" id="UP000276407">
    <property type="component" value="Chromosome 1"/>
</dbReference>
<feature type="binding site" evidence="15">
    <location>
        <position position="668"/>
    </location>
    <ligand>
        <name>Zn(2+)</name>
        <dbReference type="ChEBI" id="CHEBI:29105"/>
    </ligand>
</feature>
<evidence type="ECO:0000256" key="4">
    <source>
        <dbReference type="ARBA" id="ARBA00022555"/>
    </source>
</evidence>
<dbReference type="PROSITE" id="PS50860">
    <property type="entry name" value="AA_TRNA_LIGASE_II_ALA"/>
    <property type="match status" value="1"/>
</dbReference>
<dbReference type="Pfam" id="PF07973">
    <property type="entry name" value="tRNA_SAD"/>
    <property type="match status" value="1"/>
</dbReference>
<comment type="subcellular location">
    <subcellularLocation>
        <location evidence="1 15">Cytoplasm</location>
    </subcellularLocation>
</comment>
<dbReference type="InterPro" id="IPR009000">
    <property type="entry name" value="Transl_B-barrel_sf"/>
</dbReference>
<dbReference type="SUPFAM" id="SSF55681">
    <property type="entry name" value="Class II aaRS and biotin synthetases"/>
    <property type="match status" value="1"/>
</dbReference>
<dbReference type="InterPro" id="IPR018164">
    <property type="entry name" value="Ala-tRNA-synth_IIc_N"/>
</dbReference>
<dbReference type="HAMAP" id="MF_00036_B">
    <property type="entry name" value="Ala_tRNA_synth_B"/>
    <property type="match status" value="1"/>
</dbReference>
<dbReference type="SUPFAM" id="SSF101353">
    <property type="entry name" value="Putative anticodon-binding domain of alanyl-tRNA synthetase (AlaRS)"/>
    <property type="match status" value="1"/>
</dbReference>
<keyword evidence="5 15" id="KW-0436">Ligase</keyword>
<dbReference type="NCBIfam" id="TIGR00344">
    <property type="entry name" value="alaS"/>
    <property type="match status" value="1"/>
</dbReference>
<keyword evidence="7 15" id="KW-0547">Nucleotide-binding</keyword>
<evidence type="ECO:0000259" key="16">
    <source>
        <dbReference type="PROSITE" id="PS50860"/>
    </source>
</evidence>
<dbReference type="InterPro" id="IPR003156">
    <property type="entry name" value="DHHA1_dom"/>
</dbReference>
<keyword evidence="4 15" id="KW-0820">tRNA-binding</keyword>
<evidence type="ECO:0000256" key="13">
    <source>
        <dbReference type="ARBA" id="ARBA00024779"/>
    </source>
</evidence>
<comment type="similarity">
    <text evidence="2 15">Belongs to the class-II aminoacyl-tRNA synthetase family.</text>
</comment>
<dbReference type="AlphaFoldDB" id="A0AAD0XPT2"/>
<comment type="function">
    <text evidence="13 15">Catalyzes the attachment of alanine to tRNA(Ala) in a two-step reaction: alanine is first activated by ATP to form Ala-AMP and then transferred to the acceptor end of tRNA(Ala). Also edits incorrectly charged Ser-tRNA(Ala) and Gly-tRNA(Ala) via its editing domain.</text>
</comment>
<dbReference type="InterPro" id="IPR050058">
    <property type="entry name" value="Ala-tRNA_ligase"/>
</dbReference>
<dbReference type="InterPro" id="IPR045864">
    <property type="entry name" value="aa-tRNA-synth_II/BPL/LPL"/>
</dbReference>
<evidence type="ECO:0000313" key="17">
    <source>
        <dbReference type="EMBL" id="AYV55073.1"/>
    </source>
</evidence>
<dbReference type="EC" id="6.1.1.7" evidence="15"/>
<keyword evidence="9 15" id="KW-0067">ATP-binding</keyword>
<evidence type="ECO:0000313" key="18">
    <source>
        <dbReference type="Proteomes" id="UP000276407"/>
    </source>
</evidence>
<dbReference type="GO" id="GO:0006419">
    <property type="term" value="P:alanyl-tRNA aminoacylation"/>
    <property type="evidence" value="ECO:0007669"/>
    <property type="project" value="UniProtKB-UniRule"/>
</dbReference>
<feature type="binding site" evidence="15">
    <location>
        <position position="664"/>
    </location>
    <ligand>
        <name>Zn(2+)</name>
        <dbReference type="ChEBI" id="CHEBI:29105"/>
    </ligand>
</feature>
<keyword evidence="6 15" id="KW-0479">Metal-binding</keyword>
<dbReference type="KEGG" id="lkm:EFP84_05825"/>
<evidence type="ECO:0000256" key="12">
    <source>
        <dbReference type="ARBA" id="ARBA00023146"/>
    </source>
</evidence>
<evidence type="ECO:0000256" key="9">
    <source>
        <dbReference type="ARBA" id="ARBA00022840"/>
    </source>
</evidence>
<dbReference type="SUPFAM" id="SSF50447">
    <property type="entry name" value="Translation proteins"/>
    <property type="match status" value="1"/>
</dbReference>
<dbReference type="GO" id="GO:0005829">
    <property type="term" value="C:cytosol"/>
    <property type="evidence" value="ECO:0007669"/>
    <property type="project" value="TreeGrafter"/>
</dbReference>
<evidence type="ECO:0000256" key="11">
    <source>
        <dbReference type="ARBA" id="ARBA00022917"/>
    </source>
</evidence>
<dbReference type="CDD" id="cd00673">
    <property type="entry name" value="AlaRS_core"/>
    <property type="match status" value="1"/>
</dbReference>
<gene>
    <name evidence="15" type="primary">alaS</name>
    <name evidence="17" type="ORF">EFP84_05825</name>
</gene>
<dbReference type="SUPFAM" id="SSF55186">
    <property type="entry name" value="ThrRS/AlaRS common domain"/>
    <property type="match status" value="1"/>
</dbReference>
<dbReference type="Pfam" id="PF02272">
    <property type="entry name" value="DHHA1"/>
    <property type="match status" value="1"/>
</dbReference>
<dbReference type="GO" id="GO:0008270">
    <property type="term" value="F:zinc ion binding"/>
    <property type="evidence" value="ECO:0007669"/>
    <property type="project" value="UniProtKB-UniRule"/>
</dbReference>
<comment type="cofactor">
    <cofactor evidence="15">
        <name>Zn(2+)</name>
        <dbReference type="ChEBI" id="CHEBI:29105"/>
    </cofactor>
    <text evidence="15">Binds 1 zinc ion per subunit.</text>
</comment>
<evidence type="ECO:0000256" key="3">
    <source>
        <dbReference type="ARBA" id="ARBA00022490"/>
    </source>
</evidence>
<evidence type="ECO:0000256" key="14">
    <source>
        <dbReference type="ARBA" id="ARBA00048300"/>
    </source>
</evidence>
<keyword evidence="3 15" id="KW-0963">Cytoplasm</keyword>
<dbReference type="PANTHER" id="PTHR11777:SF9">
    <property type="entry name" value="ALANINE--TRNA LIGASE, CYTOPLASMIC"/>
    <property type="match status" value="1"/>
</dbReference>
<evidence type="ECO:0000256" key="1">
    <source>
        <dbReference type="ARBA" id="ARBA00004496"/>
    </source>
</evidence>
<organism evidence="17 18">
    <name type="scientific">Leptospira kmetyi</name>
    <dbReference type="NCBI Taxonomy" id="408139"/>
    <lineage>
        <taxon>Bacteria</taxon>
        <taxon>Pseudomonadati</taxon>
        <taxon>Spirochaetota</taxon>
        <taxon>Spirochaetia</taxon>
        <taxon>Leptospirales</taxon>
        <taxon>Leptospiraceae</taxon>
        <taxon>Leptospira</taxon>
    </lineage>
</organism>
<dbReference type="Gene3D" id="2.40.30.130">
    <property type="match status" value="1"/>
</dbReference>
<accession>A0AAD0XPT2</accession>
<dbReference type="InterPro" id="IPR012947">
    <property type="entry name" value="tRNA_SAD"/>
</dbReference>
<dbReference type="EMBL" id="CP033614">
    <property type="protein sequence ID" value="AYV55073.1"/>
    <property type="molecule type" value="Genomic_DNA"/>
</dbReference>
<keyword evidence="12 15" id="KW-0030">Aminoacyl-tRNA synthetase</keyword>
<proteinExistence type="inferred from homology"/>
<dbReference type="FunFam" id="3.30.930.10:FF:000004">
    <property type="entry name" value="Alanine--tRNA ligase"/>
    <property type="match status" value="1"/>
</dbReference>
<feature type="binding site" evidence="15">
    <location>
        <position position="562"/>
    </location>
    <ligand>
        <name>Zn(2+)</name>
        <dbReference type="ChEBI" id="CHEBI:29105"/>
    </ligand>
</feature>
<dbReference type="GO" id="GO:0000049">
    <property type="term" value="F:tRNA binding"/>
    <property type="evidence" value="ECO:0007669"/>
    <property type="project" value="UniProtKB-KW"/>
</dbReference>
<evidence type="ECO:0000256" key="7">
    <source>
        <dbReference type="ARBA" id="ARBA00022741"/>
    </source>
</evidence>
<protein>
    <recommendedName>
        <fullName evidence="15">Alanine--tRNA ligase</fullName>
        <ecNumber evidence="15">6.1.1.7</ecNumber>
    </recommendedName>
    <alternativeName>
        <fullName evidence="15">Alanyl-tRNA synthetase</fullName>
        <shortName evidence="15">AlaRS</shortName>
    </alternativeName>
</protein>
<dbReference type="InterPro" id="IPR018162">
    <property type="entry name" value="Ala-tRNA-ligase_IIc_anticod-bd"/>
</dbReference>
<reference evidence="17 18" key="1">
    <citation type="submission" date="2018-11" db="EMBL/GenBank/DDBJ databases">
        <title>Complete genome sequence of Leptospira kmetyi isolate LS 001/16 from soil sample associated with a leptospirosis patient in Kelantan.</title>
        <authorList>
            <person name="Muhammad Yusoff F."/>
            <person name="Muhammad Yusoff S."/>
            <person name="Ahmad M.N."/>
            <person name="Yusof N.Y."/>
            <person name="Aziah I."/>
        </authorList>
    </citation>
    <scope>NUCLEOTIDE SEQUENCE [LARGE SCALE GENOMIC DNA]</scope>
    <source>
        <strain evidence="17 18">LS 001/16</strain>
    </source>
</reference>